<dbReference type="PANTHER" id="PTHR30372:SF4">
    <property type="entry name" value="LIPID-A-DISACCHARIDE SYNTHASE, MITOCHONDRIAL-RELATED"/>
    <property type="match status" value="1"/>
</dbReference>
<evidence type="ECO:0000256" key="4">
    <source>
        <dbReference type="ARBA" id="ARBA00022516"/>
    </source>
</evidence>
<accession>A0AAE3H3H6</accession>
<evidence type="ECO:0000256" key="10">
    <source>
        <dbReference type="NCBIfam" id="TIGR00215"/>
    </source>
</evidence>
<evidence type="ECO:0000256" key="6">
    <source>
        <dbReference type="ARBA" id="ARBA00022676"/>
    </source>
</evidence>
<sequence>MKYFIVAGEKSGDMHAGNLCLELAKLQPNSEMMGWGGEKMEAAGVNILKNYRELAFMGFWEVIKNLSTILGFFKLAKKQIRYFNPDVVILVDYAGFNLKLAKWAKKEGFKVVYYIAPKAWAWRASRAETIKKYVDLLLVIFPFEKAFFEKYGINTRFVGNPLFDEIAKFQANPKFREENGLANKRIVALLPGSRKQEIENMLGLMSNLTKEYSDIQWVVAGISSFDMDFYTVNGGDFKVIYDQTYDLLSIADAAVVTSGTATLETALFNVPQVVVYKTSNFSYQIAKRLVKIKYISLVNLVAQKEVVRELIQEEYSLENTKKELEKLLFDNKIRDNQLMEYRRITETLGTSKASANAALEILKL</sequence>
<dbReference type="GO" id="GO:0016020">
    <property type="term" value="C:membrane"/>
    <property type="evidence" value="ECO:0007669"/>
    <property type="project" value="GOC"/>
</dbReference>
<evidence type="ECO:0000256" key="7">
    <source>
        <dbReference type="ARBA" id="ARBA00022679"/>
    </source>
</evidence>
<dbReference type="GO" id="GO:0009245">
    <property type="term" value="P:lipid A biosynthetic process"/>
    <property type="evidence" value="ECO:0007669"/>
    <property type="project" value="UniProtKB-UniRule"/>
</dbReference>
<dbReference type="RefSeq" id="WP_255037173.1">
    <property type="nucleotide sequence ID" value="NZ_RJUF01000027.1"/>
</dbReference>
<dbReference type="PANTHER" id="PTHR30372">
    <property type="entry name" value="LIPID-A-DISACCHARIDE SYNTHASE"/>
    <property type="match status" value="1"/>
</dbReference>
<keyword evidence="8" id="KW-0443">Lipid metabolism</keyword>
<dbReference type="InterPro" id="IPR003835">
    <property type="entry name" value="Glyco_trans_19"/>
</dbReference>
<keyword evidence="6 11" id="KW-0328">Glycosyltransferase</keyword>
<comment type="catalytic activity">
    <reaction evidence="9">
        <text>a lipid X + a UDP-2-N,3-O-bis[(3R)-3-hydroxyacyl]-alpha-D-glucosamine = a lipid A disaccharide + UDP + H(+)</text>
        <dbReference type="Rhea" id="RHEA:67828"/>
        <dbReference type="ChEBI" id="CHEBI:15378"/>
        <dbReference type="ChEBI" id="CHEBI:58223"/>
        <dbReference type="ChEBI" id="CHEBI:137748"/>
        <dbReference type="ChEBI" id="CHEBI:176338"/>
        <dbReference type="ChEBI" id="CHEBI:176343"/>
        <dbReference type="EC" id="2.4.1.182"/>
    </reaction>
</comment>
<comment type="function">
    <text evidence="1">Condensation of UDP-2,3-diacylglucosamine and 2,3-diacylglucosamine-1-phosphate to form lipid A disaccharide, a precursor of lipid A, a phosphorylated glycolipid that anchors the lipopolysaccharide to the outer membrane of the cell.</text>
</comment>
<evidence type="ECO:0000256" key="9">
    <source>
        <dbReference type="ARBA" id="ARBA00048975"/>
    </source>
</evidence>
<protein>
    <recommendedName>
        <fullName evidence="3 10">Lipid-A-disaccharide synthase</fullName>
        <ecNumber evidence="2 10">2.4.1.182</ecNumber>
    </recommendedName>
</protein>
<dbReference type="Pfam" id="PF02684">
    <property type="entry name" value="LpxB"/>
    <property type="match status" value="1"/>
</dbReference>
<evidence type="ECO:0000256" key="1">
    <source>
        <dbReference type="ARBA" id="ARBA00002056"/>
    </source>
</evidence>
<dbReference type="EC" id="2.4.1.182" evidence="2 10"/>
<name>A0AAE3H3H6_9BACT</name>
<keyword evidence="5" id="KW-0441">Lipid A biosynthesis</keyword>
<evidence type="ECO:0000256" key="5">
    <source>
        <dbReference type="ARBA" id="ARBA00022556"/>
    </source>
</evidence>
<dbReference type="GO" id="GO:0005543">
    <property type="term" value="F:phospholipid binding"/>
    <property type="evidence" value="ECO:0007669"/>
    <property type="project" value="TreeGrafter"/>
</dbReference>
<dbReference type="EMBL" id="RJUF01000027">
    <property type="protein sequence ID" value="MCP9763391.1"/>
    <property type="molecule type" value="Genomic_DNA"/>
</dbReference>
<keyword evidence="4" id="KW-0444">Lipid biosynthesis</keyword>
<dbReference type="NCBIfam" id="TIGR00215">
    <property type="entry name" value="lpxB"/>
    <property type="match status" value="1"/>
</dbReference>
<keyword evidence="12" id="KW-1185">Reference proteome</keyword>
<evidence type="ECO:0000256" key="3">
    <source>
        <dbReference type="ARBA" id="ARBA00020902"/>
    </source>
</evidence>
<reference evidence="11 12" key="1">
    <citation type="submission" date="2018-11" db="EMBL/GenBank/DDBJ databases">
        <title>Novel bacteria species description.</title>
        <authorList>
            <person name="Han J.-H."/>
        </authorList>
    </citation>
    <scope>NUCLEOTIDE SEQUENCE [LARGE SCALE GENOMIC DNA]</scope>
    <source>
        <strain evidence="11 12">KCTC23259</strain>
    </source>
</reference>
<keyword evidence="7 11" id="KW-0808">Transferase</keyword>
<evidence type="ECO:0000256" key="8">
    <source>
        <dbReference type="ARBA" id="ARBA00023098"/>
    </source>
</evidence>
<dbReference type="AlphaFoldDB" id="A0AAE3H3H6"/>
<comment type="caution">
    <text evidence="11">The sequence shown here is derived from an EMBL/GenBank/DDBJ whole genome shotgun (WGS) entry which is preliminary data.</text>
</comment>
<evidence type="ECO:0000313" key="11">
    <source>
        <dbReference type="EMBL" id="MCP9763391.1"/>
    </source>
</evidence>
<evidence type="ECO:0000313" key="12">
    <source>
        <dbReference type="Proteomes" id="UP001204144"/>
    </source>
</evidence>
<dbReference type="SUPFAM" id="SSF53756">
    <property type="entry name" value="UDP-Glycosyltransferase/glycogen phosphorylase"/>
    <property type="match status" value="1"/>
</dbReference>
<organism evidence="11 12">
    <name type="scientific">Lacihabitans soyangensis</name>
    <dbReference type="NCBI Taxonomy" id="869394"/>
    <lineage>
        <taxon>Bacteria</taxon>
        <taxon>Pseudomonadati</taxon>
        <taxon>Bacteroidota</taxon>
        <taxon>Cytophagia</taxon>
        <taxon>Cytophagales</taxon>
        <taxon>Leadbetterellaceae</taxon>
        <taxon>Lacihabitans</taxon>
    </lineage>
</organism>
<dbReference type="GO" id="GO:0008915">
    <property type="term" value="F:lipid-A-disaccharide synthase activity"/>
    <property type="evidence" value="ECO:0007669"/>
    <property type="project" value="UniProtKB-UniRule"/>
</dbReference>
<proteinExistence type="predicted"/>
<dbReference type="Proteomes" id="UP001204144">
    <property type="component" value="Unassembled WGS sequence"/>
</dbReference>
<gene>
    <name evidence="11" type="ORF">EGI31_10510</name>
</gene>
<evidence type="ECO:0000256" key="2">
    <source>
        <dbReference type="ARBA" id="ARBA00012687"/>
    </source>
</evidence>